<protein>
    <submittedName>
        <fullName evidence="1">Uncharacterized protein</fullName>
    </submittedName>
</protein>
<comment type="caution">
    <text evidence="1">The sequence shown here is derived from an EMBL/GenBank/DDBJ whole genome shotgun (WGS) entry which is preliminary data.</text>
</comment>
<dbReference type="Proteomes" id="UP000308886">
    <property type="component" value="Unassembled WGS sequence"/>
</dbReference>
<accession>A0AC61QPS7</accession>
<organism evidence="1 2">
    <name type="scientific">Palleniella muris</name>
    <dbReference type="NCBI Taxonomy" id="3038145"/>
    <lineage>
        <taxon>Bacteria</taxon>
        <taxon>Pseudomonadati</taxon>
        <taxon>Bacteroidota</taxon>
        <taxon>Bacteroidia</taxon>
        <taxon>Bacteroidales</taxon>
        <taxon>Prevotellaceae</taxon>
        <taxon>Palleniella</taxon>
    </lineage>
</organism>
<evidence type="ECO:0000313" key="2">
    <source>
        <dbReference type="Proteomes" id="UP000308886"/>
    </source>
</evidence>
<sequence length="208" mass="23688">MTEKKIYTDTKKVENQRIYNKKYAEAVNDALENLKELGVTLSTDAEIVEFLSSLDTTIARQEEKARADFDAYVSTLPKSIQGSFKFNGDGTATVIRSAHTHIRRAISPQMENYTRVDNGRCVFDEECEEKLVKACSIYSNNPKAEYLWQRAQEIADSLNTFEQDIKAAGCTFAAVGMWQRFIGMIEFSGEEYFANPTAIYQTNIKKRK</sequence>
<keyword evidence="2" id="KW-1185">Reference proteome</keyword>
<reference evidence="1" key="1">
    <citation type="submission" date="2019-04" db="EMBL/GenBank/DDBJ databases">
        <title>Microbes associate with the intestines of laboratory mice.</title>
        <authorList>
            <person name="Navarre W."/>
            <person name="Wong E."/>
            <person name="Huang K."/>
            <person name="Tropini C."/>
            <person name="Ng K."/>
            <person name="Yu B."/>
        </authorList>
    </citation>
    <scope>NUCLEOTIDE SEQUENCE</scope>
    <source>
        <strain evidence="1">NM73_A23</strain>
    </source>
</reference>
<evidence type="ECO:0000313" key="1">
    <source>
        <dbReference type="EMBL" id="TGX82074.1"/>
    </source>
</evidence>
<name>A0AC61QPS7_9BACT</name>
<dbReference type="EMBL" id="SRZC01000012">
    <property type="protein sequence ID" value="TGX82074.1"/>
    <property type="molecule type" value="Genomic_DNA"/>
</dbReference>
<proteinExistence type="predicted"/>
<gene>
    <name evidence="1" type="ORF">E5358_08420</name>
</gene>